<evidence type="ECO:0000256" key="1">
    <source>
        <dbReference type="SAM" id="Phobius"/>
    </source>
</evidence>
<feature type="transmembrane region" description="Helical" evidence="1">
    <location>
        <begin position="129"/>
        <end position="148"/>
    </location>
</feature>
<keyword evidence="1" id="KW-1133">Transmembrane helix</keyword>
<evidence type="ECO:0000313" key="3">
    <source>
        <dbReference type="Proteomes" id="UP000824175"/>
    </source>
</evidence>
<dbReference type="EMBL" id="DVMJ01000046">
    <property type="protein sequence ID" value="HIU13468.1"/>
    <property type="molecule type" value="Genomic_DNA"/>
</dbReference>
<reference evidence="2" key="1">
    <citation type="submission" date="2020-10" db="EMBL/GenBank/DDBJ databases">
        <authorList>
            <person name="Gilroy R."/>
        </authorList>
    </citation>
    <scope>NUCLEOTIDE SEQUENCE</scope>
    <source>
        <strain evidence="2">CHK195-11698</strain>
    </source>
</reference>
<keyword evidence="1" id="KW-0812">Transmembrane</keyword>
<accession>A0A9D1KZE4</accession>
<comment type="caution">
    <text evidence="2">The sequence shown here is derived from an EMBL/GenBank/DDBJ whole genome shotgun (WGS) entry which is preliminary data.</text>
</comment>
<proteinExistence type="predicted"/>
<keyword evidence="1" id="KW-0472">Membrane</keyword>
<feature type="transmembrane region" description="Helical" evidence="1">
    <location>
        <begin position="12"/>
        <end position="32"/>
    </location>
</feature>
<reference evidence="2" key="2">
    <citation type="journal article" date="2021" name="PeerJ">
        <title>Extensive microbial diversity within the chicken gut microbiome revealed by metagenomics and culture.</title>
        <authorList>
            <person name="Gilroy R."/>
            <person name="Ravi A."/>
            <person name="Getino M."/>
            <person name="Pursley I."/>
            <person name="Horton D.L."/>
            <person name="Alikhan N.F."/>
            <person name="Baker D."/>
            <person name="Gharbi K."/>
            <person name="Hall N."/>
            <person name="Watson M."/>
            <person name="Adriaenssens E.M."/>
            <person name="Foster-Nyarko E."/>
            <person name="Jarju S."/>
            <person name="Secka A."/>
            <person name="Antonio M."/>
            <person name="Oren A."/>
            <person name="Chaudhuri R.R."/>
            <person name="La Ragione R."/>
            <person name="Hildebrand F."/>
            <person name="Pallen M.J."/>
        </authorList>
    </citation>
    <scope>NUCLEOTIDE SEQUENCE</scope>
    <source>
        <strain evidence="2">CHK195-11698</strain>
    </source>
</reference>
<protein>
    <submittedName>
        <fullName evidence="2">Uncharacterized protein</fullName>
    </submittedName>
</protein>
<gene>
    <name evidence="2" type="ORF">IAD15_05305</name>
</gene>
<sequence length="420" mass="48243">MKKRKRKTEKNNSFLFQVVACVVVFVLLYIGIPRIYGLMKESSFRETMSSLESNIPVSTDLSELVNRTAVENHCYIQITNQDGTLNYQSPVIAMNQSQLYETNSTTSSGTAVQVSVQFSQDDVLFLNRVLLISLPLIGLILIGILALIQYLRRSSSQDDFTSLRQASEDMLALKPRARLKLAGASGNKKRFVDNMNALYQQLIFSLETNSNQSKENRDTEEKTLHALKAASQKLKVPVDDLITLVNNMIQNKGQYRNHQVYLIEAKVKLEDLKETLTQTLENGLTESEAITIQVDLKDYFARLASQYKTHSLHKKVHIQCQIEDHLPMEVNDLLFRKAFDHMMHFILAQVEEQSTIIIQNDHYEITIAYQGACLTNKSIQTVLDQDEDLKQFHQLLQTLQFYCDFERTPKKDGMQFIFHF</sequence>
<dbReference type="Proteomes" id="UP000824175">
    <property type="component" value="Unassembled WGS sequence"/>
</dbReference>
<name>A0A9D1KZE4_9FIRM</name>
<dbReference type="AlphaFoldDB" id="A0A9D1KZE4"/>
<evidence type="ECO:0000313" key="2">
    <source>
        <dbReference type="EMBL" id="HIU13468.1"/>
    </source>
</evidence>
<organism evidence="2 3">
    <name type="scientific">Candidatus Fimiplasma intestinipullorum</name>
    <dbReference type="NCBI Taxonomy" id="2840825"/>
    <lineage>
        <taxon>Bacteria</taxon>
        <taxon>Bacillati</taxon>
        <taxon>Bacillota</taxon>
        <taxon>Clostridia</taxon>
        <taxon>Eubacteriales</taxon>
        <taxon>Candidatus Fimiplasma</taxon>
    </lineage>
</organism>